<dbReference type="CDD" id="cd00082">
    <property type="entry name" value="HisKA"/>
    <property type="match status" value="1"/>
</dbReference>
<dbReference type="GO" id="GO:0000155">
    <property type="term" value="F:phosphorelay sensor kinase activity"/>
    <property type="evidence" value="ECO:0007669"/>
    <property type="project" value="InterPro"/>
</dbReference>
<evidence type="ECO:0000256" key="8">
    <source>
        <dbReference type="ARBA" id="ARBA00022777"/>
    </source>
</evidence>
<dbReference type="CDD" id="cd00075">
    <property type="entry name" value="HATPase"/>
    <property type="match status" value="1"/>
</dbReference>
<keyword evidence="4" id="KW-1003">Cell membrane</keyword>
<dbReference type="SUPFAM" id="SSF47384">
    <property type="entry name" value="Homodimeric domain of signal transducing histidine kinase"/>
    <property type="match status" value="1"/>
</dbReference>
<dbReference type="InterPro" id="IPR004358">
    <property type="entry name" value="Sig_transdc_His_kin-like_C"/>
</dbReference>
<keyword evidence="12" id="KW-0812">Transmembrane</keyword>
<protein>
    <recommendedName>
        <fullName evidence="3">histidine kinase</fullName>
        <ecNumber evidence="3">2.7.13.3</ecNumber>
    </recommendedName>
</protein>
<reference evidence="14 15" key="1">
    <citation type="submission" date="2013-02" db="EMBL/GenBank/DDBJ databases">
        <title>A novel strain isolated from Lonar lake, Maharashtra, India.</title>
        <authorList>
            <person name="Singh A."/>
        </authorList>
    </citation>
    <scope>NUCLEOTIDE SEQUENCE [LARGE SCALE GENOMIC DNA]</scope>
    <source>
        <strain evidence="14 15">AK24</strain>
    </source>
</reference>
<comment type="catalytic activity">
    <reaction evidence="1">
        <text>ATP + protein L-histidine = ADP + protein N-phospho-L-histidine.</text>
        <dbReference type="EC" id="2.7.13.3"/>
    </reaction>
</comment>
<gene>
    <name evidence="14" type="ORF">ADIS_0722</name>
</gene>
<comment type="caution">
    <text evidence="14">The sequence shown here is derived from an EMBL/GenBank/DDBJ whole genome shotgun (WGS) entry which is preliminary data.</text>
</comment>
<dbReference type="EC" id="2.7.13.3" evidence="3"/>
<dbReference type="GO" id="GO:0005886">
    <property type="term" value="C:plasma membrane"/>
    <property type="evidence" value="ECO:0007669"/>
    <property type="project" value="UniProtKB-SubCell"/>
</dbReference>
<dbReference type="FunFam" id="3.30.565.10:FF:000023">
    <property type="entry name" value="PAS domain-containing sensor histidine kinase"/>
    <property type="match status" value="1"/>
</dbReference>
<dbReference type="GO" id="GO:0005524">
    <property type="term" value="F:ATP binding"/>
    <property type="evidence" value="ECO:0007669"/>
    <property type="project" value="UniProtKB-KW"/>
</dbReference>
<dbReference type="InterPro" id="IPR003661">
    <property type="entry name" value="HisK_dim/P_dom"/>
</dbReference>
<comment type="subcellular location">
    <subcellularLocation>
        <location evidence="2">Cell membrane</location>
    </subcellularLocation>
</comment>
<evidence type="ECO:0000259" key="13">
    <source>
        <dbReference type="PROSITE" id="PS50109"/>
    </source>
</evidence>
<dbReference type="InterPro" id="IPR003594">
    <property type="entry name" value="HATPase_dom"/>
</dbReference>
<dbReference type="Proteomes" id="UP000013909">
    <property type="component" value="Unassembled WGS sequence"/>
</dbReference>
<organism evidence="14 15">
    <name type="scientific">Lunatimonas lonarensis</name>
    <dbReference type="NCBI Taxonomy" id="1232681"/>
    <lineage>
        <taxon>Bacteria</taxon>
        <taxon>Pseudomonadati</taxon>
        <taxon>Bacteroidota</taxon>
        <taxon>Cytophagia</taxon>
        <taxon>Cytophagales</taxon>
        <taxon>Cyclobacteriaceae</taxon>
    </lineage>
</organism>
<dbReference type="EMBL" id="AQHR01000022">
    <property type="protein sequence ID" value="EON78825.1"/>
    <property type="molecule type" value="Genomic_DNA"/>
</dbReference>
<keyword evidence="6" id="KW-0808">Transferase</keyword>
<evidence type="ECO:0000256" key="4">
    <source>
        <dbReference type="ARBA" id="ARBA00022475"/>
    </source>
</evidence>
<keyword evidence="15" id="KW-1185">Reference proteome</keyword>
<dbReference type="PANTHER" id="PTHR43547:SF2">
    <property type="entry name" value="HYBRID SIGNAL TRANSDUCTION HISTIDINE KINASE C"/>
    <property type="match status" value="1"/>
</dbReference>
<dbReference type="PROSITE" id="PS50109">
    <property type="entry name" value="HIS_KIN"/>
    <property type="match status" value="1"/>
</dbReference>
<evidence type="ECO:0000256" key="12">
    <source>
        <dbReference type="SAM" id="Phobius"/>
    </source>
</evidence>
<dbReference type="InterPro" id="IPR036890">
    <property type="entry name" value="HATPase_C_sf"/>
</dbReference>
<keyword evidence="9" id="KW-0067">ATP-binding</keyword>
<dbReference type="SMART" id="SM00388">
    <property type="entry name" value="HisKA"/>
    <property type="match status" value="1"/>
</dbReference>
<name>R7ZXD0_9BACT</name>
<dbReference type="RefSeq" id="WP_010852870.1">
    <property type="nucleotide sequence ID" value="NZ_AQHR01000022.1"/>
</dbReference>
<evidence type="ECO:0000256" key="1">
    <source>
        <dbReference type="ARBA" id="ARBA00000085"/>
    </source>
</evidence>
<dbReference type="AlphaFoldDB" id="R7ZXD0"/>
<evidence type="ECO:0000256" key="2">
    <source>
        <dbReference type="ARBA" id="ARBA00004236"/>
    </source>
</evidence>
<feature type="transmembrane region" description="Helical" evidence="12">
    <location>
        <begin position="7"/>
        <end position="27"/>
    </location>
</feature>
<keyword evidence="10" id="KW-0902">Two-component regulatory system</keyword>
<evidence type="ECO:0000256" key="11">
    <source>
        <dbReference type="ARBA" id="ARBA00023136"/>
    </source>
</evidence>
<dbReference type="STRING" id="1232681.ADIS_0722"/>
<dbReference type="Pfam" id="PF02518">
    <property type="entry name" value="HATPase_c"/>
    <property type="match status" value="1"/>
</dbReference>
<keyword evidence="8 14" id="KW-0418">Kinase</keyword>
<evidence type="ECO:0000256" key="9">
    <source>
        <dbReference type="ARBA" id="ARBA00022840"/>
    </source>
</evidence>
<evidence type="ECO:0000256" key="7">
    <source>
        <dbReference type="ARBA" id="ARBA00022741"/>
    </source>
</evidence>
<dbReference type="InterPro" id="IPR036097">
    <property type="entry name" value="HisK_dim/P_sf"/>
</dbReference>
<dbReference type="Pfam" id="PF00512">
    <property type="entry name" value="HisKA"/>
    <property type="match status" value="1"/>
</dbReference>
<dbReference type="Gene3D" id="3.30.565.10">
    <property type="entry name" value="Histidine kinase-like ATPase, C-terminal domain"/>
    <property type="match status" value="1"/>
</dbReference>
<sequence length="571" mass="65055">MSKTRINAIILAMSFATLGLIAFQFYWVGNVLKINRERFQQNVSQALMATVDKLEKGETSDILLSSLMVDTIFQQTLFQPIEPIQLHVRRHQVAIRRPSMVDSMFSYPLPQISPTFQKMIATKEGELNDPRVLAKYLELTPADASSLFSPDELVIFLQEKEKHLEYLSNQDQHVNKRNFASYRQEVILEEYNVSRDVAEKIVRANMKIGLVEGVIHQLLSQSQQNILSRLDTVMVKQEIREQLLRRGIDTPFALAILENNEDLIGIGPVDDLKLLAETGIRAELFPSDLVGLTNFLVISFPYEKNYLLQQIWIPLLSSLLFLAIIIYCFIYAIRVIFRQKMISEIKNDFINNMTHEFKTPISTVSLAIEALQDPEIGQKDHFRSRYLGIIKEENRRLGKQVEQVLQAAALDRKEFTLKFEKINLIKLIEEVRSHIGLIVENKGGTIQITSHLRQPYLEADAFHLANILNNLLDNANKYSPEKPTIQITLIDAGGRINIAIRDNGIGMTKDAQKKIFDKFYRVPTGNIHDVKGFGLGLSYVKTMVEAHHGTVQVESEPGKGSLFTINLPLTQ</sequence>
<dbReference type="InterPro" id="IPR005467">
    <property type="entry name" value="His_kinase_dom"/>
</dbReference>
<keyword evidence="5" id="KW-0597">Phosphoprotein</keyword>
<dbReference type="PATRIC" id="fig|1288963.3.peg.719"/>
<dbReference type="SUPFAM" id="SSF55874">
    <property type="entry name" value="ATPase domain of HSP90 chaperone/DNA topoisomerase II/histidine kinase"/>
    <property type="match status" value="1"/>
</dbReference>
<proteinExistence type="predicted"/>
<evidence type="ECO:0000256" key="5">
    <source>
        <dbReference type="ARBA" id="ARBA00022553"/>
    </source>
</evidence>
<keyword evidence="12" id="KW-1133">Transmembrane helix</keyword>
<dbReference type="SMART" id="SM00387">
    <property type="entry name" value="HATPase_c"/>
    <property type="match status" value="1"/>
</dbReference>
<feature type="domain" description="Histidine kinase" evidence="13">
    <location>
        <begin position="352"/>
        <end position="571"/>
    </location>
</feature>
<keyword evidence="11 12" id="KW-0472">Membrane</keyword>
<dbReference type="OrthoDB" id="1933776at2"/>
<evidence type="ECO:0000313" key="15">
    <source>
        <dbReference type="Proteomes" id="UP000013909"/>
    </source>
</evidence>
<accession>R7ZXD0</accession>
<evidence type="ECO:0000256" key="6">
    <source>
        <dbReference type="ARBA" id="ARBA00022679"/>
    </source>
</evidence>
<evidence type="ECO:0000313" key="14">
    <source>
        <dbReference type="EMBL" id="EON78825.1"/>
    </source>
</evidence>
<evidence type="ECO:0000256" key="3">
    <source>
        <dbReference type="ARBA" id="ARBA00012438"/>
    </source>
</evidence>
<dbReference type="Gene3D" id="1.10.287.130">
    <property type="match status" value="1"/>
</dbReference>
<keyword evidence="7" id="KW-0547">Nucleotide-binding</keyword>
<dbReference type="PANTHER" id="PTHR43547">
    <property type="entry name" value="TWO-COMPONENT HISTIDINE KINASE"/>
    <property type="match status" value="1"/>
</dbReference>
<dbReference type="PRINTS" id="PR00344">
    <property type="entry name" value="BCTRLSENSOR"/>
</dbReference>
<feature type="transmembrane region" description="Helical" evidence="12">
    <location>
        <begin position="311"/>
        <end position="337"/>
    </location>
</feature>
<evidence type="ECO:0000256" key="10">
    <source>
        <dbReference type="ARBA" id="ARBA00023012"/>
    </source>
</evidence>